<name>A0A062V780_9EURY</name>
<evidence type="ECO:0000313" key="2">
    <source>
        <dbReference type="Proteomes" id="UP000027153"/>
    </source>
</evidence>
<dbReference type="AlphaFoldDB" id="A0A062V780"/>
<dbReference type="EMBL" id="JMIY01000001">
    <property type="protein sequence ID" value="KCZ73172.1"/>
    <property type="molecule type" value="Genomic_DNA"/>
</dbReference>
<dbReference type="RefSeq" id="WP_157833892.1">
    <property type="nucleotide sequence ID" value="NZ_JMIY01000001.1"/>
</dbReference>
<keyword evidence="2" id="KW-1185">Reference proteome</keyword>
<protein>
    <submittedName>
        <fullName evidence="1">Uncharacterized protein</fullName>
    </submittedName>
</protein>
<gene>
    <name evidence="1" type="ORF">ANME2D_00232</name>
</gene>
<comment type="caution">
    <text evidence="1">The sequence shown here is derived from an EMBL/GenBank/DDBJ whole genome shotgun (WGS) entry which is preliminary data.</text>
</comment>
<evidence type="ECO:0000313" key="1">
    <source>
        <dbReference type="EMBL" id="KCZ73172.1"/>
    </source>
</evidence>
<sequence>MAIIMLKIKSTDKGIFIPHELIGLPAGTEFSIRRGKYYITLEPEGLTNKTAELVKIGKIDIDEEIGRMVESKVV</sequence>
<organism evidence="1 2">
    <name type="scientific">Candidatus Methanoperedens nitratireducens</name>
    <dbReference type="NCBI Taxonomy" id="1392998"/>
    <lineage>
        <taxon>Archaea</taxon>
        <taxon>Methanobacteriati</taxon>
        <taxon>Methanobacteriota</taxon>
        <taxon>Stenosarchaea group</taxon>
        <taxon>Methanomicrobia</taxon>
        <taxon>Methanosarcinales</taxon>
        <taxon>ANME-2 cluster</taxon>
        <taxon>Candidatus Methanoperedentaceae</taxon>
        <taxon>Candidatus Methanoperedens</taxon>
    </lineage>
</organism>
<reference evidence="1 2" key="1">
    <citation type="journal article" date="2013" name="Nature">
        <title>Anaerobic oxidation of methane coupled to nitrate reduction in a novel archaeal lineage.</title>
        <authorList>
            <person name="Haroon M.F."/>
            <person name="Hu S."/>
            <person name="Shi Y."/>
            <person name="Imelfort M."/>
            <person name="Keller J."/>
            <person name="Hugenholtz P."/>
            <person name="Yuan Z."/>
            <person name="Tyson G.W."/>
        </authorList>
    </citation>
    <scope>NUCLEOTIDE SEQUENCE [LARGE SCALE GENOMIC DNA]</scope>
    <source>
        <strain evidence="1 2">ANME-2d</strain>
    </source>
</reference>
<accession>A0A062V780</accession>
<proteinExistence type="predicted"/>
<dbReference type="Proteomes" id="UP000027153">
    <property type="component" value="Unassembled WGS sequence"/>
</dbReference>